<evidence type="ECO:0000313" key="2">
    <source>
        <dbReference type="Proteomes" id="UP001163321"/>
    </source>
</evidence>
<name>A0ACC0W206_9STRA</name>
<dbReference type="Proteomes" id="UP001163321">
    <property type="component" value="Chromosome 5"/>
</dbReference>
<keyword evidence="2" id="KW-1185">Reference proteome</keyword>
<reference evidence="1 2" key="1">
    <citation type="journal article" date="2022" name="bioRxiv">
        <title>The genome of the oomycete Peronosclerospora sorghi, a cosmopolitan pathogen of maize and sorghum, is inflated with dispersed pseudogenes.</title>
        <authorList>
            <person name="Fletcher K."/>
            <person name="Martin F."/>
            <person name="Isakeit T."/>
            <person name="Cavanaugh K."/>
            <person name="Magill C."/>
            <person name="Michelmore R."/>
        </authorList>
    </citation>
    <scope>NUCLEOTIDE SEQUENCE [LARGE SCALE GENOMIC DNA]</scope>
    <source>
        <strain evidence="1">P6</strain>
    </source>
</reference>
<protein>
    <submittedName>
        <fullName evidence="1">Uncharacterized protein</fullName>
    </submittedName>
</protein>
<gene>
    <name evidence="1" type="ORF">PsorP6_009573</name>
</gene>
<dbReference type="EMBL" id="CM047584">
    <property type="protein sequence ID" value="KAI9911988.1"/>
    <property type="molecule type" value="Genomic_DNA"/>
</dbReference>
<evidence type="ECO:0000313" key="1">
    <source>
        <dbReference type="EMBL" id="KAI9911988.1"/>
    </source>
</evidence>
<sequence>MLSRDLNISLLVSPFDKSCPSLLLRKNKRDSHRTAALTRPLCVDTLASFVRYCRDVDGAQCMGLLDMSTYQGVSYLDIRIRLCWQGTIVNIHLVSVPVFERHINENMFNISVKFLDCICREWQKNLVGVATDGARI</sequence>
<accession>A0ACC0W206</accession>
<organism evidence="1 2">
    <name type="scientific">Peronosclerospora sorghi</name>
    <dbReference type="NCBI Taxonomy" id="230839"/>
    <lineage>
        <taxon>Eukaryota</taxon>
        <taxon>Sar</taxon>
        <taxon>Stramenopiles</taxon>
        <taxon>Oomycota</taxon>
        <taxon>Peronosporomycetes</taxon>
        <taxon>Peronosporales</taxon>
        <taxon>Peronosporaceae</taxon>
        <taxon>Peronosclerospora</taxon>
    </lineage>
</organism>
<proteinExistence type="predicted"/>
<comment type="caution">
    <text evidence="1">The sequence shown here is derived from an EMBL/GenBank/DDBJ whole genome shotgun (WGS) entry which is preliminary data.</text>
</comment>